<dbReference type="SUPFAM" id="SSF53822">
    <property type="entry name" value="Periplasmic binding protein-like I"/>
    <property type="match status" value="1"/>
</dbReference>
<dbReference type="PROSITE" id="PS50932">
    <property type="entry name" value="HTH_LACI_2"/>
    <property type="match status" value="1"/>
</dbReference>
<dbReference type="EMBL" id="JASKHM010000019">
    <property type="protein sequence ID" value="MEQ4486221.1"/>
    <property type="molecule type" value="Genomic_DNA"/>
</dbReference>
<dbReference type="Proteomes" id="UP001493487">
    <property type="component" value="Unassembled WGS sequence"/>
</dbReference>
<dbReference type="SMART" id="SM00354">
    <property type="entry name" value="HTH_LACI"/>
    <property type="match status" value="1"/>
</dbReference>
<dbReference type="Pfam" id="PF13407">
    <property type="entry name" value="Peripla_BP_4"/>
    <property type="match status" value="1"/>
</dbReference>
<dbReference type="GO" id="GO:0003677">
    <property type="term" value="F:DNA binding"/>
    <property type="evidence" value="ECO:0007669"/>
    <property type="project" value="UniProtKB-KW"/>
</dbReference>
<dbReference type="InterPro" id="IPR010982">
    <property type="entry name" value="Lambda_DNA-bd_dom_sf"/>
</dbReference>
<evidence type="ECO:0000313" key="6">
    <source>
        <dbReference type="Proteomes" id="UP001493487"/>
    </source>
</evidence>
<dbReference type="Gene3D" id="1.10.260.40">
    <property type="entry name" value="lambda repressor-like DNA-binding domains"/>
    <property type="match status" value="1"/>
</dbReference>
<evidence type="ECO:0000256" key="3">
    <source>
        <dbReference type="ARBA" id="ARBA00023163"/>
    </source>
</evidence>
<dbReference type="InterPro" id="IPR025997">
    <property type="entry name" value="SBP_2_dom"/>
</dbReference>
<evidence type="ECO:0000313" key="5">
    <source>
        <dbReference type="EMBL" id="MEQ4486221.1"/>
    </source>
</evidence>
<dbReference type="CDD" id="cd06307">
    <property type="entry name" value="PBP1_sugar_binding"/>
    <property type="match status" value="1"/>
</dbReference>
<evidence type="ECO:0000256" key="1">
    <source>
        <dbReference type="ARBA" id="ARBA00023015"/>
    </source>
</evidence>
<keyword evidence="2 5" id="KW-0238">DNA-binding</keyword>
<dbReference type="Pfam" id="PF00356">
    <property type="entry name" value="LacI"/>
    <property type="match status" value="1"/>
</dbReference>
<feature type="domain" description="HTH lacI-type" evidence="4">
    <location>
        <begin position="7"/>
        <end position="61"/>
    </location>
</feature>
<name>A0ABV1L326_9BACL</name>
<organism evidence="5 6">
    <name type="scientific">Cohnella silvisoli</name>
    <dbReference type="NCBI Taxonomy" id="2873699"/>
    <lineage>
        <taxon>Bacteria</taxon>
        <taxon>Bacillati</taxon>
        <taxon>Bacillota</taxon>
        <taxon>Bacilli</taxon>
        <taxon>Bacillales</taxon>
        <taxon>Paenibacillaceae</taxon>
        <taxon>Cohnella</taxon>
    </lineage>
</organism>
<evidence type="ECO:0000256" key="2">
    <source>
        <dbReference type="ARBA" id="ARBA00023125"/>
    </source>
</evidence>
<comment type="caution">
    <text evidence="5">The sequence shown here is derived from an EMBL/GenBank/DDBJ whole genome shotgun (WGS) entry which is preliminary data.</text>
</comment>
<evidence type="ECO:0000259" key="4">
    <source>
        <dbReference type="PROSITE" id="PS50932"/>
    </source>
</evidence>
<dbReference type="RefSeq" id="WP_232189136.1">
    <property type="nucleotide sequence ID" value="NZ_JAIOAP010000018.1"/>
</dbReference>
<keyword evidence="6" id="KW-1185">Reference proteome</keyword>
<proteinExistence type="predicted"/>
<dbReference type="InterPro" id="IPR000843">
    <property type="entry name" value="HTH_LacI"/>
</dbReference>
<dbReference type="CDD" id="cd01392">
    <property type="entry name" value="HTH_LacI"/>
    <property type="match status" value="1"/>
</dbReference>
<dbReference type="PANTHER" id="PTHR30146:SF144">
    <property type="entry name" value="LACI-FAMILY TRANSCRIPTION REGULATOR"/>
    <property type="match status" value="1"/>
</dbReference>
<dbReference type="Gene3D" id="3.40.50.2300">
    <property type="match status" value="2"/>
</dbReference>
<dbReference type="SUPFAM" id="SSF47413">
    <property type="entry name" value="lambda repressor-like DNA-binding domains"/>
    <property type="match status" value="1"/>
</dbReference>
<gene>
    <name evidence="5" type="ORF">QJS35_27950</name>
</gene>
<keyword evidence="1" id="KW-0805">Transcription regulation</keyword>
<reference evidence="5 6" key="1">
    <citation type="journal article" date="2023" name="Genome Announc.">
        <title>Pan-Genome Analyses of the Genus Cohnella and Proposal of the Novel Species Cohnella silvisoli sp. nov., Isolated from Forest Soil.</title>
        <authorList>
            <person name="Wang C."/>
            <person name="Mao L."/>
            <person name="Bao G."/>
            <person name="Zhu H."/>
        </authorList>
    </citation>
    <scope>NUCLEOTIDE SEQUENCE [LARGE SCALE GENOMIC DNA]</scope>
    <source>
        <strain evidence="5 6">NL03-T5-1</strain>
    </source>
</reference>
<keyword evidence="3" id="KW-0804">Transcription</keyword>
<dbReference type="PANTHER" id="PTHR30146">
    <property type="entry name" value="LACI-RELATED TRANSCRIPTIONAL REPRESSOR"/>
    <property type="match status" value="1"/>
</dbReference>
<dbReference type="InterPro" id="IPR028082">
    <property type="entry name" value="Peripla_BP_I"/>
</dbReference>
<accession>A0ABV1L326</accession>
<sequence>MNSNEKMTSKMIAKELGVSTATIDRVLNNRGNVKKATYEMVMKKIKELNFIPNKSASFLSKKIQMTVAVVFPVYPQYFWRQIESGVKKAYDELKDFGLKVKMYRPASTNVHENTKMIKDIIDAGEVDALILCADDSHAMTDLIDYGIKLRLPISTFNTDSLPSNRVFHVGSELREAGRLAADLLCKMMGKKGKITMILEREDYYQFQQKIIGFREAVMEYPDVEIVGPLKLDHMDLDNTWDKISKEISEVDGIYVAIGELGNIAGFIKSMDAHSRPVLIGHDMNEAIYQFLQEDIISATICQDPVNQGYLAIRFMFQHLCGNKIKELNITKLEIVTRVNAKYYM</sequence>
<protein>
    <submittedName>
        <fullName evidence="5">LacI family DNA-binding transcriptional regulator</fullName>
    </submittedName>
</protein>